<dbReference type="HOGENOM" id="CLU_022332_0_1_1"/>
<feature type="transmembrane region" description="Helical" evidence="8">
    <location>
        <begin position="47"/>
        <end position="71"/>
    </location>
</feature>
<dbReference type="InParanoid" id="W3X4P0"/>
<feature type="transmembrane region" description="Helical" evidence="8">
    <location>
        <begin position="134"/>
        <end position="157"/>
    </location>
</feature>
<keyword evidence="5 8" id="KW-0812">Transmembrane</keyword>
<keyword evidence="11" id="KW-1185">Reference proteome</keyword>
<dbReference type="GeneID" id="19272894"/>
<dbReference type="PANTHER" id="PTHR11132">
    <property type="entry name" value="SOLUTE CARRIER FAMILY 35"/>
    <property type="match status" value="1"/>
</dbReference>
<gene>
    <name evidence="10" type="ORF">PFICI_07881</name>
</gene>
<keyword evidence="7 8" id="KW-0472">Membrane</keyword>
<evidence type="ECO:0000256" key="5">
    <source>
        <dbReference type="ARBA" id="ARBA00022692"/>
    </source>
</evidence>
<dbReference type="FunCoup" id="W3X4P0">
    <property type="interactions" value="697"/>
</dbReference>
<proteinExistence type="inferred from homology"/>
<feature type="domain" description="Sugar phosphate transporter" evidence="9">
    <location>
        <begin position="8"/>
        <end position="206"/>
    </location>
</feature>
<dbReference type="eggNOG" id="KOG1441">
    <property type="taxonomic scope" value="Eukaryota"/>
</dbReference>
<comment type="subcellular location">
    <subcellularLocation>
        <location evidence="2">Endoplasmic reticulum membrane</location>
        <topology evidence="2">Multi-pass membrane protein</topology>
    </subcellularLocation>
</comment>
<dbReference type="InterPro" id="IPR004853">
    <property type="entry name" value="Sugar_P_trans_dom"/>
</dbReference>
<evidence type="ECO:0000256" key="7">
    <source>
        <dbReference type="ARBA" id="ARBA00023136"/>
    </source>
</evidence>
<protein>
    <recommendedName>
        <fullName evidence="9">Sugar phosphate transporter domain-containing protein</fullName>
    </recommendedName>
</protein>
<dbReference type="EMBL" id="KI912113">
    <property type="protein sequence ID" value="ETS80352.1"/>
    <property type="molecule type" value="Genomic_DNA"/>
</dbReference>
<evidence type="ECO:0000256" key="6">
    <source>
        <dbReference type="ARBA" id="ARBA00022989"/>
    </source>
</evidence>
<evidence type="ECO:0000313" key="11">
    <source>
        <dbReference type="Proteomes" id="UP000030651"/>
    </source>
</evidence>
<sequence length="255" mass="27930">MVCSNLVYLYLNVAFIQMLKAAAPFTTLVISWLWGQENPSRQTVYKILVIVFGVLLASAGEIHFSTLGFLYSLGGLVFESLRVVMVKNLISGTGESMDPLVSLYYYAPVCALTNLLVAFTVERHEFRWSAVSEVGLGLLFMNALIAFFLNVASVMLIGKTSALVLHLCGVLKNILLVIASVLIWGTTIAPLQAFGYSIALLGMMFYQTTWTELRHGCAAIVLSYKNAPNIIHGHVRDDQLHASRHGTSLVVDVVG</sequence>
<dbReference type="AlphaFoldDB" id="W3X4P0"/>
<dbReference type="Proteomes" id="UP000030651">
    <property type="component" value="Unassembled WGS sequence"/>
</dbReference>
<evidence type="ECO:0000259" key="9">
    <source>
        <dbReference type="Pfam" id="PF03151"/>
    </source>
</evidence>
<dbReference type="InterPro" id="IPR037185">
    <property type="entry name" value="EmrE-like"/>
</dbReference>
<comment type="similarity">
    <text evidence="3">Belongs to the TPT transporter family. SLC35D subfamily.</text>
</comment>
<dbReference type="RefSeq" id="XP_007834653.1">
    <property type="nucleotide sequence ID" value="XM_007836462.1"/>
</dbReference>
<dbReference type="GO" id="GO:0005789">
    <property type="term" value="C:endoplasmic reticulum membrane"/>
    <property type="evidence" value="ECO:0007669"/>
    <property type="project" value="UniProtKB-SubCell"/>
</dbReference>
<name>W3X4P0_PESFW</name>
<dbReference type="Pfam" id="PF03151">
    <property type="entry name" value="TPT"/>
    <property type="match status" value="1"/>
</dbReference>
<evidence type="ECO:0000256" key="3">
    <source>
        <dbReference type="ARBA" id="ARBA00010425"/>
    </source>
</evidence>
<dbReference type="OMA" id="DGESHYN"/>
<dbReference type="OrthoDB" id="6418713at2759"/>
<keyword evidence="6 8" id="KW-1133">Transmembrane helix</keyword>
<dbReference type="SUPFAM" id="SSF103481">
    <property type="entry name" value="Multidrug resistance efflux transporter EmrE"/>
    <property type="match status" value="1"/>
</dbReference>
<organism evidence="10 11">
    <name type="scientific">Pestalotiopsis fici (strain W106-1 / CGMCC3.15140)</name>
    <dbReference type="NCBI Taxonomy" id="1229662"/>
    <lineage>
        <taxon>Eukaryota</taxon>
        <taxon>Fungi</taxon>
        <taxon>Dikarya</taxon>
        <taxon>Ascomycota</taxon>
        <taxon>Pezizomycotina</taxon>
        <taxon>Sordariomycetes</taxon>
        <taxon>Xylariomycetidae</taxon>
        <taxon>Amphisphaeriales</taxon>
        <taxon>Sporocadaceae</taxon>
        <taxon>Pestalotiopsis</taxon>
    </lineage>
</organism>
<dbReference type="KEGG" id="pfy:PFICI_07881"/>
<evidence type="ECO:0000256" key="8">
    <source>
        <dbReference type="SAM" id="Phobius"/>
    </source>
</evidence>
<dbReference type="InterPro" id="IPR050186">
    <property type="entry name" value="TPT_transporter"/>
</dbReference>
<evidence type="ECO:0000256" key="4">
    <source>
        <dbReference type="ARBA" id="ARBA00011182"/>
    </source>
</evidence>
<comment type="subunit">
    <text evidence="4">Homooligomer.</text>
</comment>
<accession>W3X4P0</accession>
<evidence type="ECO:0000313" key="10">
    <source>
        <dbReference type="EMBL" id="ETS80352.1"/>
    </source>
</evidence>
<feature type="transmembrane region" description="Helical" evidence="8">
    <location>
        <begin position="103"/>
        <end position="122"/>
    </location>
</feature>
<feature type="transmembrane region" description="Helical" evidence="8">
    <location>
        <begin position="6"/>
        <end position="35"/>
    </location>
</feature>
<evidence type="ECO:0000256" key="1">
    <source>
        <dbReference type="ARBA" id="ARBA00003420"/>
    </source>
</evidence>
<evidence type="ECO:0000256" key="2">
    <source>
        <dbReference type="ARBA" id="ARBA00004477"/>
    </source>
</evidence>
<comment type="function">
    <text evidence="1">Involved in the import of GDP-mannose from the cytoplasm into the Golgi lumen.</text>
</comment>
<reference evidence="11" key="1">
    <citation type="journal article" date="2015" name="BMC Genomics">
        <title>Genomic and transcriptomic analysis of the endophytic fungus Pestalotiopsis fici reveals its lifestyle and high potential for synthesis of natural products.</title>
        <authorList>
            <person name="Wang X."/>
            <person name="Zhang X."/>
            <person name="Liu L."/>
            <person name="Xiang M."/>
            <person name="Wang W."/>
            <person name="Sun X."/>
            <person name="Che Y."/>
            <person name="Guo L."/>
            <person name="Liu G."/>
            <person name="Guo L."/>
            <person name="Wang C."/>
            <person name="Yin W.B."/>
            <person name="Stadler M."/>
            <person name="Zhang X."/>
            <person name="Liu X."/>
        </authorList>
    </citation>
    <scope>NUCLEOTIDE SEQUENCE [LARGE SCALE GENOMIC DNA]</scope>
    <source>
        <strain evidence="11">W106-1 / CGMCC3.15140</strain>
    </source>
</reference>